<dbReference type="Proteomes" id="UP000887565">
    <property type="component" value="Unplaced"/>
</dbReference>
<proteinExistence type="predicted"/>
<name>A0A915HHB1_ROMCU</name>
<sequence length="62" mass="7370">MVNELTTSQQVEMASKQQQSRQIVRHYKIRHRGLGRQQTPPEKWYQQTYCAYYGPNTAANNR</sequence>
<evidence type="ECO:0000313" key="3">
    <source>
        <dbReference type="WBParaSite" id="nRc.2.0.1.t01387-RA"/>
    </source>
</evidence>
<dbReference type="AlphaFoldDB" id="A0A915HHB1"/>
<protein>
    <submittedName>
        <fullName evidence="3">Uncharacterized protein</fullName>
    </submittedName>
</protein>
<dbReference type="WBParaSite" id="nRc.2.0.1.t01387-RA">
    <property type="protein sequence ID" value="nRc.2.0.1.t01387-RA"/>
    <property type="gene ID" value="nRc.2.0.1.g01387"/>
</dbReference>
<evidence type="ECO:0000313" key="2">
    <source>
        <dbReference type="Proteomes" id="UP000887565"/>
    </source>
</evidence>
<feature type="compositionally biased region" description="Polar residues" evidence="1">
    <location>
        <begin position="1"/>
        <end position="22"/>
    </location>
</feature>
<organism evidence="2 3">
    <name type="scientific">Romanomermis culicivorax</name>
    <name type="common">Nematode worm</name>
    <dbReference type="NCBI Taxonomy" id="13658"/>
    <lineage>
        <taxon>Eukaryota</taxon>
        <taxon>Metazoa</taxon>
        <taxon>Ecdysozoa</taxon>
        <taxon>Nematoda</taxon>
        <taxon>Enoplea</taxon>
        <taxon>Dorylaimia</taxon>
        <taxon>Mermithida</taxon>
        <taxon>Mermithoidea</taxon>
        <taxon>Mermithidae</taxon>
        <taxon>Romanomermis</taxon>
    </lineage>
</organism>
<reference evidence="3" key="1">
    <citation type="submission" date="2022-11" db="UniProtKB">
        <authorList>
            <consortium name="WormBaseParasite"/>
        </authorList>
    </citation>
    <scope>IDENTIFICATION</scope>
</reference>
<keyword evidence="2" id="KW-1185">Reference proteome</keyword>
<evidence type="ECO:0000256" key="1">
    <source>
        <dbReference type="SAM" id="MobiDB-lite"/>
    </source>
</evidence>
<feature type="region of interest" description="Disordered" evidence="1">
    <location>
        <begin position="1"/>
        <end position="23"/>
    </location>
</feature>
<accession>A0A915HHB1</accession>